<protein>
    <submittedName>
        <fullName evidence="1">Uncharacterized protein</fullName>
    </submittedName>
</protein>
<proteinExistence type="predicted"/>
<comment type="caution">
    <text evidence="1">The sequence shown here is derived from an EMBL/GenBank/DDBJ whole genome shotgun (WGS) entry which is preliminary data.</text>
</comment>
<reference evidence="1 2" key="1">
    <citation type="submission" date="2021-01" db="EMBL/GenBank/DDBJ databases">
        <title>Tumebacillus sp. strain ITR2 16S ribosomal RNA gene Genome sequencing and assembly.</title>
        <authorList>
            <person name="Kang M."/>
        </authorList>
    </citation>
    <scope>NUCLEOTIDE SEQUENCE [LARGE SCALE GENOMIC DNA]</scope>
    <source>
        <strain evidence="1 2">ITR2</strain>
    </source>
</reference>
<dbReference type="Pfam" id="PF21820">
    <property type="entry name" value="DUF6886"/>
    <property type="match status" value="1"/>
</dbReference>
<sequence length="172" mass="19968">MWMLYHFSEEAEIARFEPRLHPSHPGKPPAVWAIDEARAPIYFFPRDCPRVCAWKIDGSTDEDVRRFLGSPDVRMMIAVEGYWLEKLRTTQLYVYHLPEETFSMEDHGAGYFTSREAVTPVKVEPVGDLLTRLVEAGVELRLTPNLWPLHDALPESTLHFSMIRMRNALPRM</sequence>
<gene>
    <name evidence="1" type="ORF">JJB07_04200</name>
</gene>
<dbReference type="Proteomes" id="UP000602284">
    <property type="component" value="Unassembled WGS sequence"/>
</dbReference>
<evidence type="ECO:0000313" key="2">
    <source>
        <dbReference type="Proteomes" id="UP000602284"/>
    </source>
</evidence>
<keyword evidence="2" id="KW-1185">Reference proteome</keyword>
<dbReference type="InterPro" id="IPR049253">
    <property type="entry name" value="DUF6886"/>
</dbReference>
<dbReference type="EMBL" id="JAEQNB010000001">
    <property type="protein sequence ID" value="MBL0385844.1"/>
    <property type="molecule type" value="Genomic_DNA"/>
</dbReference>
<accession>A0ABS1J6G1</accession>
<name>A0ABS1J6G1_9BACL</name>
<organism evidence="1 2">
    <name type="scientific">Tumebacillus amylolyticus</name>
    <dbReference type="NCBI Taxonomy" id="2801339"/>
    <lineage>
        <taxon>Bacteria</taxon>
        <taxon>Bacillati</taxon>
        <taxon>Bacillota</taxon>
        <taxon>Bacilli</taxon>
        <taxon>Bacillales</taxon>
        <taxon>Alicyclobacillaceae</taxon>
        <taxon>Tumebacillus</taxon>
    </lineage>
</organism>
<evidence type="ECO:0000313" key="1">
    <source>
        <dbReference type="EMBL" id="MBL0385844.1"/>
    </source>
</evidence>